<dbReference type="Proteomes" id="UP000670152">
    <property type="component" value="Unassembled WGS sequence"/>
</dbReference>
<feature type="non-terminal residue" evidence="2">
    <location>
        <position position="1"/>
    </location>
</feature>
<sequence length="208" mass="23815">MKFLVKLKKTPTECYKLLKEAYGENSLSRARVFEWYKRFSEGRESTEDDQRPGRPVSVSTPQTVTKISSDGILQNTSKRIQKQNFISFGPLTIRVCTLNDATFRFGMHNVDRIDSTPLTLTSVSMFEQLLIAKLINTVKYTGLSNIASENTIRDCDIFDGYQFVDCKLLALVFNKTSVKNMNKNFHSHHYIYVLSLLAICLLSFDSTR</sequence>
<proteinExistence type="predicted"/>
<feature type="domain" description="Mos1 transposase HTH" evidence="1">
    <location>
        <begin position="3"/>
        <end position="42"/>
    </location>
</feature>
<evidence type="ECO:0000259" key="1">
    <source>
        <dbReference type="Pfam" id="PF17906"/>
    </source>
</evidence>
<dbReference type="AlphaFoldDB" id="A0A836JZR2"/>
<dbReference type="OrthoDB" id="7549271at2759"/>
<dbReference type="PANTHER" id="PTHR46060:SF1">
    <property type="entry name" value="MARINER MOS1 TRANSPOSASE-LIKE PROTEIN"/>
    <property type="match status" value="1"/>
</dbReference>
<dbReference type="Pfam" id="PF17906">
    <property type="entry name" value="HTH_48"/>
    <property type="match status" value="1"/>
</dbReference>
<feature type="non-terminal residue" evidence="2">
    <location>
        <position position="208"/>
    </location>
</feature>
<gene>
    <name evidence="2" type="primary">Gvqw3_32</name>
    <name evidence="2" type="ORF">G6Z77_0010362</name>
</gene>
<organism evidence="2 3">
    <name type="scientific">Acromyrmex heyeri</name>
    <dbReference type="NCBI Taxonomy" id="230685"/>
    <lineage>
        <taxon>Eukaryota</taxon>
        <taxon>Metazoa</taxon>
        <taxon>Ecdysozoa</taxon>
        <taxon>Arthropoda</taxon>
        <taxon>Hexapoda</taxon>
        <taxon>Insecta</taxon>
        <taxon>Pterygota</taxon>
        <taxon>Neoptera</taxon>
        <taxon>Endopterygota</taxon>
        <taxon>Hymenoptera</taxon>
        <taxon>Apocrita</taxon>
        <taxon>Aculeata</taxon>
        <taxon>Formicoidea</taxon>
        <taxon>Formicidae</taxon>
        <taxon>Myrmicinae</taxon>
        <taxon>Acromyrmex</taxon>
    </lineage>
</organism>
<comment type="caution">
    <text evidence="2">The sequence shown here is derived from an EMBL/GenBank/DDBJ whole genome shotgun (WGS) entry which is preliminary data.</text>
</comment>
<dbReference type="InterPro" id="IPR041426">
    <property type="entry name" value="Mos1_HTH"/>
</dbReference>
<accession>A0A836JZR2</accession>
<evidence type="ECO:0000313" key="3">
    <source>
        <dbReference type="Proteomes" id="UP000670152"/>
    </source>
</evidence>
<dbReference type="Gene3D" id="1.10.10.1450">
    <property type="match status" value="1"/>
</dbReference>
<protein>
    <submittedName>
        <fullName evidence="2">GVQW3 protein</fullName>
    </submittedName>
</protein>
<name>A0A836JZR2_9HYME</name>
<reference evidence="2 3" key="1">
    <citation type="submission" date="2020-02" db="EMBL/GenBank/DDBJ databases">
        <title>Relaxed selection underlies rapid genomic changes in the transitions from sociality to social parasitism in ants.</title>
        <authorList>
            <person name="Bi X."/>
        </authorList>
    </citation>
    <scope>NUCLEOTIDE SEQUENCE [LARGE SCALE GENOMIC DNA]</scope>
    <source>
        <strain evidence="2">BGI-DK2014b</strain>
        <tissue evidence="2">Whole body</tissue>
    </source>
</reference>
<dbReference type="PANTHER" id="PTHR46060">
    <property type="entry name" value="MARINER MOS1 TRANSPOSASE-LIKE PROTEIN"/>
    <property type="match status" value="1"/>
</dbReference>
<dbReference type="EMBL" id="JAANIB010005379">
    <property type="protein sequence ID" value="KAG5332145.1"/>
    <property type="molecule type" value="Genomic_DNA"/>
</dbReference>
<keyword evidence="3" id="KW-1185">Reference proteome</keyword>
<dbReference type="InterPro" id="IPR052709">
    <property type="entry name" value="Transposase-MT_Hybrid"/>
</dbReference>
<evidence type="ECO:0000313" key="2">
    <source>
        <dbReference type="EMBL" id="KAG5332145.1"/>
    </source>
</evidence>